<dbReference type="Proteomes" id="UP000010878">
    <property type="component" value="Chromosome"/>
</dbReference>
<gene>
    <name evidence="1" type="ORF">Natoc_1090</name>
</gene>
<dbReference type="GeneID" id="14402450"/>
<accession>L0JYJ9</accession>
<keyword evidence="2" id="KW-1185">Reference proteome</keyword>
<dbReference type="RefSeq" id="WP_015320380.1">
    <property type="nucleotide sequence ID" value="NC_019974.1"/>
</dbReference>
<dbReference type="PROSITE" id="PS51257">
    <property type="entry name" value="PROKAR_LIPOPROTEIN"/>
    <property type="match status" value="1"/>
</dbReference>
<sequence length="210" mass="22674">MTERSGFDPDRRTVLGTTAGVLAVGAAGCTALEDDTHPQLEELDVGALQETVAEQSEAGDGAVTLGVGFADDNLPITSELYEPNPAAEISDTEQYDTQELSEIDLLEEPTEELPTIDTDEIELYALELSPGETRTMGLTVRSDEDVGFDAHLPEGEPYDPDDGLVLNCYCIDEVWNVPADGTWTRVIEIGLEDGIEDPESAAMVYGVFEE</sequence>
<reference evidence="1 2" key="1">
    <citation type="submission" date="2012-11" db="EMBL/GenBank/DDBJ databases">
        <title>FINISHED of Natronococcus occultus SP4, DSM 3396.</title>
        <authorList>
            <consortium name="DOE Joint Genome Institute"/>
            <person name="Eisen J."/>
            <person name="Huntemann M."/>
            <person name="Wei C.-L."/>
            <person name="Han J."/>
            <person name="Detter J.C."/>
            <person name="Han C."/>
            <person name="Tapia R."/>
            <person name="Chen A."/>
            <person name="Kyrpides N."/>
            <person name="Mavromatis K."/>
            <person name="Markowitz V."/>
            <person name="Szeto E."/>
            <person name="Ivanova N."/>
            <person name="Mikhailova N."/>
            <person name="Ovchinnikova G."/>
            <person name="Pagani I."/>
            <person name="Pati A."/>
            <person name="Goodwin L."/>
            <person name="Nordberg H.P."/>
            <person name="Cantor M.N."/>
            <person name="Hua S.X."/>
            <person name="Woyke T."/>
            <person name="Eisen J."/>
            <person name="Klenk H.-P."/>
            <person name="Klenk H.-P."/>
        </authorList>
    </citation>
    <scope>NUCLEOTIDE SEQUENCE [LARGE SCALE GENOMIC DNA]</scope>
    <source>
        <strain evidence="1 2">SP4</strain>
    </source>
</reference>
<dbReference type="AlphaFoldDB" id="L0JYJ9"/>
<organism evidence="1 2">
    <name type="scientific">Natronococcus occultus SP4</name>
    <dbReference type="NCBI Taxonomy" id="694430"/>
    <lineage>
        <taxon>Archaea</taxon>
        <taxon>Methanobacteriati</taxon>
        <taxon>Methanobacteriota</taxon>
        <taxon>Stenosarchaea group</taxon>
        <taxon>Halobacteria</taxon>
        <taxon>Halobacteriales</taxon>
        <taxon>Natrialbaceae</taxon>
        <taxon>Natronococcus</taxon>
    </lineage>
</organism>
<dbReference type="eggNOG" id="arCOG11189">
    <property type="taxonomic scope" value="Archaea"/>
</dbReference>
<dbReference type="OrthoDB" id="204556at2157"/>
<dbReference type="HOGENOM" id="CLU_1307855_0_0_2"/>
<evidence type="ECO:0000313" key="1">
    <source>
        <dbReference type="EMBL" id="AGB36928.1"/>
    </source>
</evidence>
<protein>
    <submittedName>
        <fullName evidence="1">Uncharacterized protein</fullName>
    </submittedName>
</protein>
<dbReference type="EMBL" id="CP003929">
    <property type="protein sequence ID" value="AGB36928.1"/>
    <property type="molecule type" value="Genomic_DNA"/>
</dbReference>
<evidence type="ECO:0000313" key="2">
    <source>
        <dbReference type="Proteomes" id="UP000010878"/>
    </source>
</evidence>
<proteinExistence type="predicted"/>
<name>L0JYJ9_9EURY</name>
<dbReference type="KEGG" id="nou:Natoc_1090"/>